<keyword evidence="3 9" id="KW-0540">Nuclease</keyword>
<dbReference type="Proteomes" id="UP001597511">
    <property type="component" value="Unassembled WGS sequence"/>
</dbReference>
<dbReference type="GO" id="GO:0004519">
    <property type="term" value="F:endonuclease activity"/>
    <property type="evidence" value="ECO:0007669"/>
    <property type="project" value="UniProtKB-KW"/>
</dbReference>
<evidence type="ECO:0000256" key="2">
    <source>
        <dbReference type="ARBA" id="ARBA00009959"/>
    </source>
</evidence>
<dbReference type="RefSeq" id="WP_386102088.1">
    <property type="nucleotide sequence ID" value="NZ_JBHUOZ010000003.1"/>
</dbReference>
<keyword evidence="5 9" id="KW-0255">Endonuclease</keyword>
<evidence type="ECO:0000256" key="3">
    <source>
        <dbReference type="ARBA" id="ARBA00022722"/>
    </source>
</evidence>
<keyword evidence="7 9" id="KW-0460">Magnesium</keyword>
<feature type="binding site" evidence="9">
    <location>
        <position position="19"/>
    </location>
    <ligand>
        <name>Mg(2+)</name>
        <dbReference type="ChEBI" id="CHEBI:18420"/>
        <note>catalytic</note>
    </ligand>
</feature>
<reference evidence="11" key="1">
    <citation type="journal article" date="2019" name="Int. J. Syst. Evol. Microbiol.">
        <title>The Global Catalogue of Microorganisms (GCM) 10K type strain sequencing project: providing services to taxonomists for standard genome sequencing and annotation.</title>
        <authorList>
            <consortium name="The Broad Institute Genomics Platform"/>
            <consortium name="The Broad Institute Genome Sequencing Center for Infectious Disease"/>
            <person name="Wu L."/>
            <person name="Ma J."/>
        </authorList>
    </citation>
    <scope>NUCLEOTIDE SEQUENCE [LARGE SCALE GENOMIC DNA]</scope>
    <source>
        <strain evidence="11">KCTC 23299</strain>
    </source>
</reference>
<dbReference type="EMBL" id="JBHUOZ010000003">
    <property type="protein sequence ID" value="MFD2921554.1"/>
    <property type="molecule type" value="Genomic_DNA"/>
</dbReference>
<comment type="function">
    <text evidence="9">CRISPR (clustered regularly interspaced short palindromic repeat), is an adaptive immune system that provides protection against mobile genetic elements (viruses, transposable elements and conjugative plasmids). CRISPR clusters contain sequences complementary to antecedent mobile elements and target invading nucleic acids. CRISPR clusters are transcribed and processed into CRISPR RNA (crRNA). Functions as a ssRNA-specific endoribonuclease. Involved in the integration of spacer DNA into the CRISPR cassette.</text>
</comment>
<keyword evidence="8 9" id="KW-0051">Antiviral defense</keyword>
<keyword evidence="4 9" id="KW-0479">Metal-binding</keyword>
<dbReference type="InterPro" id="IPR019199">
    <property type="entry name" value="Virulence_VapD/CRISPR_Cas2"/>
</dbReference>
<comment type="caution">
    <text evidence="10">The sequence shown here is derived from an EMBL/GenBank/DDBJ whole genome shotgun (WGS) entry which is preliminary data.</text>
</comment>
<evidence type="ECO:0000313" key="11">
    <source>
        <dbReference type="Proteomes" id="UP001597511"/>
    </source>
</evidence>
<protein>
    <recommendedName>
        <fullName evidence="9">CRISPR-associated endoribonuclease Cas2</fullName>
        <ecNumber evidence="9">3.1.-.-</ecNumber>
    </recommendedName>
</protein>
<organism evidence="10 11">
    <name type="scientific">Terrimonas rubra</name>
    <dbReference type="NCBI Taxonomy" id="1035890"/>
    <lineage>
        <taxon>Bacteria</taxon>
        <taxon>Pseudomonadati</taxon>
        <taxon>Bacteroidota</taxon>
        <taxon>Chitinophagia</taxon>
        <taxon>Chitinophagales</taxon>
        <taxon>Chitinophagaceae</taxon>
        <taxon>Terrimonas</taxon>
    </lineage>
</organism>
<dbReference type="EC" id="3.1.-.-" evidence="9"/>
<evidence type="ECO:0000313" key="10">
    <source>
        <dbReference type="EMBL" id="MFD2921554.1"/>
    </source>
</evidence>
<dbReference type="SUPFAM" id="SSF143430">
    <property type="entry name" value="TTP0101/SSO1404-like"/>
    <property type="match status" value="1"/>
</dbReference>
<sequence>MDFERLNAYRIMWVIVMFDLPTETKAQRKIYAKFRKQILDDGFSMFQFSLYIRHCSSRENADVHIQRVKKILPAKGHVGILNITDKQFGMMEIFRGKELIDAPLAPQQLELF</sequence>
<keyword evidence="11" id="KW-1185">Reference proteome</keyword>
<evidence type="ECO:0000256" key="6">
    <source>
        <dbReference type="ARBA" id="ARBA00022801"/>
    </source>
</evidence>
<comment type="cofactor">
    <cofactor evidence="1 9">
        <name>Mg(2+)</name>
        <dbReference type="ChEBI" id="CHEBI:18420"/>
    </cofactor>
</comment>
<comment type="subunit">
    <text evidence="9">Homodimer, forms a heterotetramer with a Cas1 homodimer.</text>
</comment>
<dbReference type="Gene3D" id="3.30.70.240">
    <property type="match status" value="1"/>
</dbReference>
<comment type="similarity">
    <text evidence="2 9">Belongs to the CRISPR-associated endoribonuclease Cas2 protein family.</text>
</comment>
<dbReference type="InterPro" id="IPR021127">
    <property type="entry name" value="CRISPR_associated_Cas2"/>
</dbReference>
<evidence type="ECO:0000256" key="5">
    <source>
        <dbReference type="ARBA" id="ARBA00022759"/>
    </source>
</evidence>
<accession>A0ABW6A855</accession>
<evidence type="ECO:0000256" key="1">
    <source>
        <dbReference type="ARBA" id="ARBA00001946"/>
    </source>
</evidence>
<gene>
    <name evidence="9 10" type="primary">cas2</name>
    <name evidence="10" type="ORF">ACFS6H_17670</name>
</gene>
<dbReference type="Pfam" id="PF09827">
    <property type="entry name" value="CRISPR_Cas2"/>
    <property type="match status" value="1"/>
</dbReference>
<evidence type="ECO:0000256" key="4">
    <source>
        <dbReference type="ARBA" id="ARBA00022723"/>
    </source>
</evidence>
<name>A0ABW6A855_9BACT</name>
<proteinExistence type="inferred from homology"/>
<evidence type="ECO:0000256" key="7">
    <source>
        <dbReference type="ARBA" id="ARBA00022842"/>
    </source>
</evidence>
<evidence type="ECO:0000256" key="8">
    <source>
        <dbReference type="ARBA" id="ARBA00023118"/>
    </source>
</evidence>
<keyword evidence="6 9" id="KW-0378">Hydrolase</keyword>
<dbReference type="NCBIfam" id="TIGR01573">
    <property type="entry name" value="cas2"/>
    <property type="match status" value="1"/>
</dbReference>
<dbReference type="HAMAP" id="MF_01471">
    <property type="entry name" value="Cas2"/>
    <property type="match status" value="1"/>
</dbReference>
<evidence type="ECO:0000256" key="9">
    <source>
        <dbReference type="HAMAP-Rule" id="MF_01471"/>
    </source>
</evidence>